<gene>
    <name evidence="2" type="ORF">E1293_34020</name>
</gene>
<dbReference type="EMBL" id="SMKY01000223">
    <property type="protein sequence ID" value="TDD71159.1"/>
    <property type="molecule type" value="Genomic_DNA"/>
</dbReference>
<dbReference type="Proteomes" id="UP000295578">
    <property type="component" value="Unassembled WGS sequence"/>
</dbReference>
<comment type="caution">
    <text evidence="2">The sequence shown here is derived from an EMBL/GenBank/DDBJ whole genome shotgun (WGS) entry which is preliminary data.</text>
</comment>
<dbReference type="Pfam" id="PF06089">
    <property type="entry name" value="Asparaginase_II"/>
    <property type="match status" value="1"/>
</dbReference>
<dbReference type="AlphaFoldDB" id="A0A4R5AIH0"/>
<protein>
    <submittedName>
        <fullName evidence="2">Asparaginase</fullName>
    </submittedName>
</protein>
<dbReference type="PANTHER" id="PTHR42110">
    <property type="entry name" value="L-ASPARAGINASE, PUTATIVE (AFU_ORTHOLOGUE AFUA_3G11890)-RELATED"/>
    <property type="match status" value="1"/>
</dbReference>
<dbReference type="OrthoDB" id="9780674at2"/>
<dbReference type="InterPro" id="IPR010349">
    <property type="entry name" value="Asparaginase_II"/>
</dbReference>
<feature type="region of interest" description="Disordered" evidence="1">
    <location>
        <begin position="131"/>
        <end position="150"/>
    </location>
</feature>
<name>A0A4R5AIH0_9ACTN</name>
<evidence type="ECO:0000313" key="2">
    <source>
        <dbReference type="EMBL" id="TDD71159.1"/>
    </source>
</evidence>
<accession>A0A4R5AIH0</accession>
<organism evidence="2 3">
    <name type="scientific">Actinomadura darangshiensis</name>
    <dbReference type="NCBI Taxonomy" id="705336"/>
    <lineage>
        <taxon>Bacteria</taxon>
        <taxon>Bacillati</taxon>
        <taxon>Actinomycetota</taxon>
        <taxon>Actinomycetes</taxon>
        <taxon>Streptosporangiales</taxon>
        <taxon>Thermomonosporaceae</taxon>
        <taxon>Actinomadura</taxon>
    </lineage>
</organism>
<proteinExistence type="predicted"/>
<dbReference type="PANTHER" id="PTHR42110:SF1">
    <property type="entry name" value="L-ASPARAGINASE, PUTATIVE (AFU_ORTHOLOGUE AFUA_3G11890)-RELATED"/>
    <property type="match status" value="1"/>
</dbReference>
<keyword evidence="3" id="KW-1185">Reference proteome</keyword>
<evidence type="ECO:0000256" key="1">
    <source>
        <dbReference type="SAM" id="MobiDB-lite"/>
    </source>
</evidence>
<reference evidence="2 3" key="1">
    <citation type="submission" date="2019-03" db="EMBL/GenBank/DDBJ databases">
        <title>Draft genome sequences of novel Actinobacteria.</title>
        <authorList>
            <person name="Sahin N."/>
            <person name="Ay H."/>
            <person name="Saygin H."/>
        </authorList>
    </citation>
    <scope>NUCLEOTIDE SEQUENCE [LARGE SCALE GENOMIC DNA]</scope>
    <source>
        <strain evidence="2 3">DSM 45941</strain>
    </source>
</reference>
<evidence type="ECO:0000313" key="3">
    <source>
        <dbReference type="Proteomes" id="UP000295578"/>
    </source>
</evidence>
<sequence length="346" mass="35191">MEVSGSPAGWEGPAFRCGSLWRGAVDVNPVLVEVERSGFVESRHRGAAVGVGADGGVAVRAGDPGAPIFPRSANKPMQAVAMLRSGLDLDGELLALAAGSHSGEDFHVEGVEKVLAGAGLVADDLRCPESWPLDPATQQDVARTGGGPSRPRMNCSGKHAAMLATCVAAGWPTESYLDVQHPLQLAVRAVVEELAGEPVAAAGVDGCGAPLFAVSITGVARAFRALVLAGPGTPERRVADAMRTHPQWTSGTRREERQLMDAVPGLLVKCGAEGVDAFACADGRAGAVKIDDGAMRARTPVTVALLRALGVAGGAELDELSIVEVRGGGGVVGAIRPVPGVFGGPG</sequence>